<name>T1EZ52_HELRO</name>
<dbReference type="CTD" id="20201852"/>
<dbReference type="EMBL" id="AMQM01002731">
    <property type="status" value="NOT_ANNOTATED_CDS"/>
    <property type="molecule type" value="Genomic_DNA"/>
</dbReference>
<feature type="coiled-coil region" evidence="1">
    <location>
        <begin position="46"/>
        <end position="73"/>
    </location>
</feature>
<dbReference type="EnsemblMetazoa" id="HelroT167208">
    <property type="protein sequence ID" value="HelroP167208"/>
    <property type="gene ID" value="HelroG167208"/>
</dbReference>
<accession>T1EZ52</accession>
<dbReference type="EMBL" id="KB095858">
    <property type="protein sequence ID" value="ESO10714.1"/>
    <property type="molecule type" value="Genomic_DNA"/>
</dbReference>
<evidence type="ECO:0000313" key="3">
    <source>
        <dbReference type="EnsemblMetazoa" id="HelroP167208"/>
    </source>
</evidence>
<gene>
    <name evidence="3" type="primary">20201852</name>
    <name evidence="2" type="ORF">HELRODRAFT_167208</name>
</gene>
<protein>
    <submittedName>
        <fullName evidence="2 3">Uncharacterized protein</fullName>
    </submittedName>
</protein>
<reference evidence="2 4" key="2">
    <citation type="journal article" date="2013" name="Nature">
        <title>Insights into bilaterian evolution from three spiralian genomes.</title>
        <authorList>
            <person name="Simakov O."/>
            <person name="Marletaz F."/>
            <person name="Cho S.J."/>
            <person name="Edsinger-Gonzales E."/>
            <person name="Havlak P."/>
            <person name="Hellsten U."/>
            <person name="Kuo D.H."/>
            <person name="Larsson T."/>
            <person name="Lv J."/>
            <person name="Arendt D."/>
            <person name="Savage R."/>
            <person name="Osoegawa K."/>
            <person name="de Jong P."/>
            <person name="Grimwood J."/>
            <person name="Chapman J.A."/>
            <person name="Shapiro H."/>
            <person name="Aerts A."/>
            <person name="Otillar R.P."/>
            <person name="Terry A.Y."/>
            <person name="Boore J.L."/>
            <person name="Grigoriev I.V."/>
            <person name="Lindberg D.R."/>
            <person name="Seaver E.C."/>
            <person name="Weisblat D.A."/>
            <person name="Putnam N.H."/>
            <person name="Rokhsar D.S."/>
        </authorList>
    </citation>
    <scope>NUCLEOTIDE SEQUENCE</scope>
</reference>
<dbReference type="Proteomes" id="UP000015101">
    <property type="component" value="Unassembled WGS sequence"/>
</dbReference>
<dbReference type="RefSeq" id="XP_009010983.1">
    <property type="nucleotide sequence ID" value="XM_009012735.1"/>
</dbReference>
<keyword evidence="1" id="KW-0175">Coiled coil</keyword>
<dbReference type="InParanoid" id="T1EZ52"/>
<sequence>MTCIKRALSFVAPTARTHTHTNVFGTRASMNTEEAAESRGYRELELARSKQKLRQLEKDVLALKEIIHNYESDIVKSNKRQREFESERLSTTKKQNHLDGLGLLEDLLTNDDQDNERIDLTKPYNHLQEQYGKYFYKILTPKNLKINLIK</sequence>
<evidence type="ECO:0000256" key="1">
    <source>
        <dbReference type="SAM" id="Coils"/>
    </source>
</evidence>
<evidence type="ECO:0000313" key="2">
    <source>
        <dbReference type="EMBL" id="ESO10714.1"/>
    </source>
</evidence>
<organism evidence="3 4">
    <name type="scientific">Helobdella robusta</name>
    <name type="common">Californian leech</name>
    <dbReference type="NCBI Taxonomy" id="6412"/>
    <lineage>
        <taxon>Eukaryota</taxon>
        <taxon>Metazoa</taxon>
        <taxon>Spiralia</taxon>
        <taxon>Lophotrochozoa</taxon>
        <taxon>Annelida</taxon>
        <taxon>Clitellata</taxon>
        <taxon>Hirudinea</taxon>
        <taxon>Rhynchobdellida</taxon>
        <taxon>Glossiphoniidae</taxon>
        <taxon>Helobdella</taxon>
    </lineage>
</organism>
<reference evidence="4" key="1">
    <citation type="submission" date="2012-12" db="EMBL/GenBank/DDBJ databases">
        <authorList>
            <person name="Hellsten U."/>
            <person name="Grimwood J."/>
            <person name="Chapman J.A."/>
            <person name="Shapiro H."/>
            <person name="Aerts A."/>
            <person name="Otillar R.P."/>
            <person name="Terry A.Y."/>
            <person name="Boore J.L."/>
            <person name="Simakov O."/>
            <person name="Marletaz F."/>
            <person name="Cho S.-J."/>
            <person name="Edsinger-Gonzales E."/>
            <person name="Havlak P."/>
            <person name="Kuo D.-H."/>
            <person name="Larsson T."/>
            <person name="Lv J."/>
            <person name="Arendt D."/>
            <person name="Savage R."/>
            <person name="Osoegawa K."/>
            <person name="de Jong P."/>
            <person name="Lindberg D.R."/>
            <person name="Seaver E.C."/>
            <person name="Weisblat D.A."/>
            <person name="Putnam N.H."/>
            <person name="Grigoriev I.V."/>
            <person name="Rokhsar D.S."/>
        </authorList>
    </citation>
    <scope>NUCLEOTIDE SEQUENCE</scope>
</reference>
<dbReference type="HOGENOM" id="CLU_1742524_0_0_1"/>
<dbReference type="KEGG" id="hro:HELRODRAFT_167208"/>
<reference evidence="3" key="3">
    <citation type="submission" date="2015-06" db="UniProtKB">
        <authorList>
            <consortium name="EnsemblMetazoa"/>
        </authorList>
    </citation>
    <scope>IDENTIFICATION</scope>
</reference>
<keyword evidence="4" id="KW-1185">Reference proteome</keyword>
<proteinExistence type="predicted"/>
<dbReference type="AlphaFoldDB" id="T1EZ52"/>
<evidence type="ECO:0000313" key="4">
    <source>
        <dbReference type="Proteomes" id="UP000015101"/>
    </source>
</evidence>
<dbReference type="GeneID" id="20201852"/>